<gene>
    <name evidence="8" type="ORF">N476_03515</name>
</gene>
<dbReference type="GO" id="GO:0003676">
    <property type="term" value="F:nucleic acid binding"/>
    <property type="evidence" value="ECO:0007669"/>
    <property type="project" value="InterPro"/>
</dbReference>
<keyword evidence="5" id="KW-1015">Disulfide bond</keyword>
<keyword evidence="6" id="KW-0325">Glycoprotein</keyword>
<evidence type="ECO:0000256" key="7">
    <source>
        <dbReference type="SAM" id="SignalP"/>
    </source>
</evidence>
<dbReference type="RefSeq" id="WP_063363657.1">
    <property type="nucleotide sequence ID" value="NZ_AUXZ01000119.1"/>
</dbReference>
<evidence type="ECO:0000256" key="1">
    <source>
        <dbReference type="ARBA" id="ARBA00022722"/>
    </source>
</evidence>
<protein>
    <recommendedName>
        <fullName evidence="10">S1/P1 Nuclease</fullName>
    </recommendedName>
</protein>
<keyword evidence="7" id="KW-0732">Signal</keyword>
<dbReference type="GO" id="GO:0004519">
    <property type="term" value="F:endonuclease activity"/>
    <property type="evidence" value="ECO:0007669"/>
    <property type="project" value="UniProtKB-KW"/>
</dbReference>
<dbReference type="CDD" id="cd11010">
    <property type="entry name" value="S1-P1_nuclease"/>
    <property type="match status" value="1"/>
</dbReference>
<dbReference type="OrthoDB" id="267579at2"/>
<dbReference type="PATRIC" id="fig|1365251.3.peg.4481"/>
<dbReference type="InterPro" id="IPR003154">
    <property type="entry name" value="S1/P1nuclease"/>
</dbReference>
<feature type="chain" id="PRO_5007884069" description="S1/P1 Nuclease" evidence="7">
    <location>
        <begin position="23"/>
        <end position="283"/>
    </location>
</feature>
<evidence type="ECO:0000256" key="5">
    <source>
        <dbReference type="ARBA" id="ARBA00023157"/>
    </source>
</evidence>
<evidence type="ECO:0000313" key="8">
    <source>
        <dbReference type="EMBL" id="KZN46204.1"/>
    </source>
</evidence>
<sequence length="283" mass="31983">MFRSTIQFLVLGTCLVSSSVIAWGQNGHRVIGELAQKNLTPTANSHVQLLLGDDSLAEVSTWPDEMRSSSDAFWRKQSGKWHYININDASKMHLHNDTSIEHKHEVKHILDGINYSVNVLKNASSNTEDKQFALKFLVHLVGDAHQPFHAGRAADLGGNKIEVEFFGKSTNLHKVFDTELVEHQKLSYTEFTRSVTTSNKQLIADYLNSTPSDWLLESNKIAEKIYQSNETEISWGYIYKHTPTIKLRLQQGGYRLAGLLNQIFDTNSKPLINALAINKSFEK</sequence>
<keyword evidence="3" id="KW-0255">Endonuclease</keyword>
<keyword evidence="2" id="KW-0479">Metal-binding</keyword>
<evidence type="ECO:0000256" key="6">
    <source>
        <dbReference type="ARBA" id="ARBA00023180"/>
    </source>
</evidence>
<evidence type="ECO:0000256" key="4">
    <source>
        <dbReference type="ARBA" id="ARBA00022801"/>
    </source>
</evidence>
<proteinExistence type="predicted"/>
<dbReference type="GO" id="GO:0016788">
    <property type="term" value="F:hydrolase activity, acting on ester bonds"/>
    <property type="evidence" value="ECO:0007669"/>
    <property type="project" value="InterPro"/>
</dbReference>
<evidence type="ECO:0000313" key="9">
    <source>
        <dbReference type="Proteomes" id="UP000076503"/>
    </source>
</evidence>
<name>A0A167B6W1_9GAMM</name>
<dbReference type="PANTHER" id="PTHR33146">
    <property type="entry name" value="ENDONUCLEASE 4"/>
    <property type="match status" value="1"/>
</dbReference>
<dbReference type="PANTHER" id="PTHR33146:SF26">
    <property type="entry name" value="ENDONUCLEASE 4"/>
    <property type="match status" value="1"/>
</dbReference>
<evidence type="ECO:0000256" key="3">
    <source>
        <dbReference type="ARBA" id="ARBA00022759"/>
    </source>
</evidence>
<keyword evidence="4" id="KW-0378">Hydrolase</keyword>
<dbReference type="GO" id="GO:0006308">
    <property type="term" value="P:DNA catabolic process"/>
    <property type="evidence" value="ECO:0007669"/>
    <property type="project" value="InterPro"/>
</dbReference>
<accession>A0A167B6W1</accession>
<comment type="caution">
    <text evidence="8">The sequence shown here is derived from an EMBL/GenBank/DDBJ whole genome shotgun (WGS) entry which is preliminary data.</text>
</comment>
<dbReference type="InterPro" id="IPR008947">
    <property type="entry name" value="PLipase_C/P1_nuclease_dom_sf"/>
</dbReference>
<evidence type="ECO:0000256" key="2">
    <source>
        <dbReference type="ARBA" id="ARBA00022723"/>
    </source>
</evidence>
<organism evidence="8 9">
    <name type="scientific">Pseudoalteromonas luteoviolacea H33</name>
    <dbReference type="NCBI Taxonomy" id="1365251"/>
    <lineage>
        <taxon>Bacteria</taxon>
        <taxon>Pseudomonadati</taxon>
        <taxon>Pseudomonadota</taxon>
        <taxon>Gammaproteobacteria</taxon>
        <taxon>Alteromonadales</taxon>
        <taxon>Pseudoalteromonadaceae</taxon>
        <taxon>Pseudoalteromonas</taxon>
    </lineage>
</organism>
<reference evidence="8 9" key="1">
    <citation type="submission" date="2013-07" db="EMBL/GenBank/DDBJ databases">
        <title>Comparative Genomic and Metabolomic Analysis of Twelve Strains of Pseudoalteromonas luteoviolacea.</title>
        <authorList>
            <person name="Vynne N.G."/>
            <person name="Mansson M."/>
            <person name="Gram L."/>
        </authorList>
    </citation>
    <scope>NUCLEOTIDE SEQUENCE [LARGE SCALE GENOMIC DNA]</scope>
    <source>
        <strain evidence="8 9">H33</strain>
    </source>
</reference>
<dbReference type="GO" id="GO:0046872">
    <property type="term" value="F:metal ion binding"/>
    <property type="evidence" value="ECO:0007669"/>
    <property type="project" value="UniProtKB-KW"/>
</dbReference>
<evidence type="ECO:0008006" key="10">
    <source>
        <dbReference type="Google" id="ProtNLM"/>
    </source>
</evidence>
<dbReference type="Pfam" id="PF02265">
    <property type="entry name" value="S1-P1_nuclease"/>
    <property type="match status" value="1"/>
</dbReference>
<keyword evidence="1" id="KW-0540">Nuclease</keyword>
<dbReference type="SUPFAM" id="SSF48537">
    <property type="entry name" value="Phospholipase C/P1 nuclease"/>
    <property type="match status" value="1"/>
</dbReference>
<dbReference type="Proteomes" id="UP000076503">
    <property type="component" value="Unassembled WGS sequence"/>
</dbReference>
<feature type="signal peptide" evidence="7">
    <location>
        <begin position="1"/>
        <end position="22"/>
    </location>
</feature>
<dbReference type="AlphaFoldDB" id="A0A167B6W1"/>
<dbReference type="Gene3D" id="1.10.575.10">
    <property type="entry name" value="P1 Nuclease"/>
    <property type="match status" value="1"/>
</dbReference>
<dbReference type="EMBL" id="AUXZ01000119">
    <property type="protein sequence ID" value="KZN46204.1"/>
    <property type="molecule type" value="Genomic_DNA"/>
</dbReference>